<evidence type="ECO:0000313" key="5">
    <source>
        <dbReference type="Proteomes" id="UP001243330"/>
    </source>
</evidence>
<protein>
    <submittedName>
        <fullName evidence="4">Het domain-containing protein</fullName>
    </submittedName>
</protein>
<dbReference type="Pfam" id="PF26640">
    <property type="entry name" value="DUF8212"/>
    <property type="match status" value="1"/>
</dbReference>
<feature type="repeat" description="ANK" evidence="1">
    <location>
        <begin position="798"/>
        <end position="830"/>
    </location>
</feature>
<dbReference type="EMBL" id="JAQOWY010000035">
    <property type="protein sequence ID" value="KAK1854554.1"/>
    <property type="molecule type" value="Genomic_DNA"/>
</dbReference>
<dbReference type="InterPro" id="IPR058525">
    <property type="entry name" value="DUF8212"/>
</dbReference>
<organism evidence="4 5">
    <name type="scientific">Colletotrichum chrysophilum</name>
    <dbReference type="NCBI Taxonomy" id="1836956"/>
    <lineage>
        <taxon>Eukaryota</taxon>
        <taxon>Fungi</taxon>
        <taxon>Dikarya</taxon>
        <taxon>Ascomycota</taxon>
        <taxon>Pezizomycotina</taxon>
        <taxon>Sordariomycetes</taxon>
        <taxon>Hypocreomycetidae</taxon>
        <taxon>Glomerellales</taxon>
        <taxon>Glomerellaceae</taxon>
        <taxon>Colletotrichum</taxon>
        <taxon>Colletotrichum gloeosporioides species complex</taxon>
    </lineage>
</organism>
<dbReference type="SUPFAM" id="SSF48403">
    <property type="entry name" value="Ankyrin repeat"/>
    <property type="match status" value="1"/>
</dbReference>
<feature type="repeat" description="ANK" evidence="1">
    <location>
        <begin position="908"/>
        <end position="940"/>
    </location>
</feature>
<dbReference type="InterPro" id="IPR002110">
    <property type="entry name" value="Ankyrin_rpt"/>
</dbReference>
<feature type="domain" description="Heterokaryon incompatibility" evidence="2">
    <location>
        <begin position="21"/>
        <end position="123"/>
    </location>
</feature>
<sequence>MRLINVESGRLEEFHSDIPSYAILSHTWGQDHEEISFHDMQQQEGSIQRRFGNKLDGLCRQAKSDGYSHVWNDTCCIDKSNSVELGEAINSMFRWYKESAICYVYLADVSGHNGEIDLDQFHRSRWFTRGWTLQELLAPRSLRFFDNKWYPLGERFELAGAIGSITGIPHGILIGFDDLSNASVAQRMSWAAKRVTKRKEDLAYCLLGIFDVMMPMIYGEGEHAFIRLQEEIIKKTADDSVLAWGMSFGLNDGGENQNPDINLFVNALATSPTDFMHSGQIVAMENKSSTIEGLETARGCLSLRLCLSNTKTGHAVGILNCRLMNRTDAAVGIPLFCITPGAVPREYIRPAGTKALLCVPPSEVSLAPRPIRLRALLPSNKAALSHCKYGFHVAQWAKLLETDLDIVATYFDGQWNEDKAVLSTVMDIRYDAARRSWWKVRQKTRELKDFIFALELRVQQMEVRASCHLMVASRDTALDMIARTAADSDGFLGSNIASSDSLTLELKLFQDSPSSKLYMTTLGALAKASQPMHIGVDADRELNILAHTKLLLEFLAKSWPVSLKLAEFKRPLKGKKKAQDQHLLDLLSEKEAIQFEISLEFNSVQELIACSKSRQRQWQYSMLTSLCRDLQLSDIPSRDNIPNIVRRAFIRAVTVGHIAAMEYLWDFLEADVTVEDSEGRGALSMAVATDNIPVLESLISMGFAAKRSDSRGQSPLATAALLGHPAALKMLLKKETHASFRTRDGQTLLNVAVTRDGETLLDVAVKANHCAIARTLLKRGADVRGGFQNQSESPLTAQNEPTLAVAARLGFSGIVECLLNHGADVNEKGLSCFPNGVDFGADCPVLAIAAYMGHFDVVNHLLSRKANINATDGSHRTSLLLAARNGHDRIVQLLLQQGADTEIPDDEKGTTPLVFAITHGHHKVVSLLLEKGADIEAKDFERRPPIFHAIYARRSEILQLLLTWGANTSAAHDGETPLSYAMRLSNTEAVDRLVRHEPSVWTKNRFGKLPLQYARYKNDPEHIRLLKIEHDEIMRRLEAAVSEHDQHLAMETKPAFTSRAQEALAHLIGWWKKLPMHALRCFAASVKAYTRVIFPRRTWSASKL</sequence>
<evidence type="ECO:0000256" key="1">
    <source>
        <dbReference type="PROSITE-ProRule" id="PRU00023"/>
    </source>
</evidence>
<dbReference type="Gene3D" id="1.25.40.20">
    <property type="entry name" value="Ankyrin repeat-containing domain"/>
    <property type="match status" value="3"/>
</dbReference>
<dbReference type="PROSITE" id="PS50088">
    <property type="entry name" value="ANK_REPEAT"/>
    <property type="match status" value="5"/>
</dbReference>
<evidence type="ECO:0000313" key="4">
    <source>
        <dbReference type="EMBL" id="KAK1854554.1"/>
    </source>
</evidence>
<dbReference type="Pfam" id="PF00023">
    <property type="entry name" value="Ank"/>
    <property type="match status" value="1"/>
</dbReference>
<feature type="domain" description="DUF8212" evidence="3">
    <location>
        <begin position="223"/>
        <end position="287"/>
    </location>
</feature>
<dbReference type="PANTHER" id="PTHR10622:SF10">
    <property type="entry name" value="HET DOMAIN-CONTAINING PROTEIN"/>
    <property type="match status" value="1"/>
</dbReference>
<evidence type="ECO:0000259" key="2">
    <source>
        <dbReference type="Pfam" id="PF06985"/>
    </source>
</evidence>
<dbReference type="AlphaFoldDB" id="A0AAD9AZG9"/>
<feature type="repeat" description="ANK" evidence="1">
    <location>
        <begin position="874"/>
        <end position="906"/>
    </location>
</feature>
<dbReference type="SMART" id="SM00248">
    <property type="entry name" value="ANK"/>
    <property type="match status" value="10"/>
</dbReference>
<dbReference type="Pfam" id="PF06985">
    <property type="entry name" value="HET"/>
    <property type="match status" value="1"/>
</dbReference>
<dbReference type="PROSITE" id="PS50297">
    <property type="entry name" value="ANK_REP_REGION"/>
    <property type="match status" value="3"/>
</dbReference>
<dbReference type="PANTHER" id="PTHR10622">
    <property type="entry name" value="HET DOMAIN-CONTAINING PROTEIN"/>
    <property type="match status" value="1"/>
</dbReference>
<evidence type="ECO:0000259" key="3">
    <source>
        <dbReference type="Pfam" id="PF26640"/>
    </source>
</evidence>
<feature type="repeat" description="ANK" evidence="1">
    <location>
        <begin position="846"/>
        <end position="873"/>
    </location>
</feature>
<keyword evidence="5" id="KW-1185">Reference proteome</keyword>
<comment type="caution">
    <text evidence="4">The sequence shown here is derived from an EMBL/GenBank/DDBJ whole genome shotgun (WGS) entry which is preliminary data.</text>
</comment>
<gene>
    <name evidence="4" type="ORF">CCHR01_02830</name>
</gene>
<proteinExistence type="predicted"/>
<dbReference type="Proteomes" id="UP001243330">
    <property type="component" value="Unassembled WGS sequence"/>
</dbReference>
<name>A0AAD9AZG9_9PEZI</name>
<accession>A0AAD9AZG9</accession>
<keyword evidence="1" id="KW-0040">ANK repeat</keyword>
<feature type="repeat" description="ANK" evidence="1">
    <location>
        <begin position="756"/>
        <end position="783"/>
    </location>
</feature>
<reference evidence="4" key="1">
    <citation type="submission" date="2023-01" db="EMBL/GenBank/DDBJ databases">
        <title>Colletotrichum chrysophilum M932 genome sequence.</title>
        <authorList>
            <person name="Baroncelli R."/>
        </authorList>
    </citation>
    <scope>NUCLEOTIDE SEQUENCE</scope>
    <source>
        <strain evidence="4">M932</strain>
    </source>
</reference>
<dbReference type="InterPro" id="IPR010730">
    <property type="entry name" value="HET"/>
</dbReference>
<dbReference type="Pfam" id="PF12796">
    <property type="entry name" value="Ank_2"/>
    <property type="match status" value="3"/>
</dbReference>
<dbReference type="InterPro" id="IPR036770">
    <property type="entry name" value="Ankyrin_rpt-contain_sf"/>
</dbReference>